<evidence type="ECO:0000313" key="1">
    <source>
        <dbReference type="EMBL" id="CAG9606554.1"/>
    </source>
</evidence>
<gene>
    <name evidence="1" type="ORF">NEOCIP111885_00242</name>
</gene>
<organism evidence="1 2">
    <name type="scientific">Pseudoneobacillus rhizosphaerae</name>
    <dbReference type="NCBI Taxonomy" id="2880968"/>
    <lineage>
        <taxon>Bacteria</taxon>
        <taxon>Bacillati</taxon>
        <taxon>Bacillota</taxon>
        <taxon>Bacilli</taxon>
        <taxon>Bacillales</taxon>
        <taxon>Bacillaceae</taxon>
        <taxon>Pseudoneobacillus</taxon>
    </lineage>
</organism>
<reference evidence="1" key="1">
    <citation type="submission" date="2021-10" db="EMBL/GenBank/DDBJ databases">
        <authorList>
            <person name="Criscuolo A."/>
        </authorList>
    </citation>
    <scope>NUCLEOTIDE SEQUENCE</scope>
    <source>
        <strain evidence="1">CIP111885</strain>
    </source>
</reference>
<keyword evidence="2" id="KW-1185">Reference proteome</keyword>
<comment type="caution">
    <text evidence="1">The sequence shown here is derived from an EMBL/GenBank/DDBJ whole genome shotgun (WGS) entry which is preliminary data.</text>
</comment>
<proteinExistence type="predicted"/>
<dbReference type="Proteomes" id="UP000789845">
    <property type="component" value="Unassembled WGS sequence"/>
</dbReference>
<dbReference type="EMBL" id="CAKJTG010000001">
    <property type="protein sequence ID" value="CAG9606554.1"/>
    <property type="molecule type" value="Genomic_DNA"/>
</dbReference>
<name>A0A9C7G681_9BACI</name>
<protein>
    <recommendedName>
        <fullName evidence="3">HNH endonuclease</fullName>
    </recommendedName>
</protein>
<accession>A0A9C7G681</accession>
<dbReference type="Pfam" id="PF12639">
    <property type="entry name" value="Colicin-DNase"/>
    <property type="match status" value="1"/>
</dbReference>
<dbReference type="AlphaFoldDB" id="A0A9C7G681"/>
<dbReference type="RefSeq" id="WP_230494835.1">
    <property type="nucleotide sequence ID" value="NZ_CAKJTG010000001.1"/>
</dbReference>
<sequence>MTFIRGLGKGFGKAAGFVVGKPIEFIGEVTGIDLIEDVGKGVQKASEFAGDTAGQVVSGALDTVSGMINDDPMKRDKGLGDMGNAVSRTAKGVVVTAKNAIHDGGDVIGGFMDGDHARLKKGASSLAKTVAIGALAVGVIDIVDGVDGGDVAHAETVDSPNASAPTESVPYEVDGEGSVTIQTTNDHLEGSVHPETNVPFEENTVELPNGQEVTGVYPVFDAEYEVEIDESMYLQSDYVQFSYANAELYDEIQSDPQLANEMGLTEQDLQALANGDTPEGFTWHHSEEPGVLQLVDEDIHANTGHDGGRELWGGGEKYR</sequence>
<evidence type="ECO:0000313" key="2">
    <source>
        <dbReference type="Proteomes" id="UP000789845"/>
    </source>
</evidence>
<evidence type="ECO:0008006" key="3">
    <source>
        <dbReference type="Google" id="ProtNLM"/>
    </source>
</evidence>